<dbReference type="InterPro" id="IPR014001">
    <property type="entry name" value="Helicase_ATP-bd"/>
</dbReference>
<dbReference type="GO" id="GO:0003724">
    <property type="term" value="F:RNA helicase activity"/>
    <property type="evidence" value="ECO:0007669"/>
    <property type="project" value="InterPro"/>
</dbReference>
<feature type="region of interest" description="Disordered" evidence="6">
    <location>
        <begin position="779"/>
        <end position="829"/>
    </location>
</feature>
<dbReference type="GO" id="GO:0005524">
    <property type="term" value="F:ATP binding"/>
    <property type="evidence" value="ECO:0007669"/>
    <property type="project" value="UniProtKB-KW"/>
</dbReference>
<dbReference type="Gramene" id="CDF39955">
    <property type="protein sequence ID" value="CDF39955"/>
    <property type="gene ID" value="CHC_T00006912001"/>
</dbReference>
<dbReference type="PROSITE" id="PS51194">
    <property type="entry name" value="HELICASE_CTER"/>
    <property type="match status" value="1"/>
</dbReference>
<reference evidence="11" key="1">
    <citation type="journal article" date="2013" name="Proc. Natl. Acad. Sci. U.S.A.">
        <title>Genome structure and metabolic features in the red seaweed Chondrus crispus shed light on evolution of the Archaeplastida.</title>
        <authorList>
            <person name="Collen J."/>
            <person name="Porcel B."/>
            <person name="Carre W."/>
            <person name="Ball S.G."/>
            <person name="Chaparro C."/>
            <person name="Tonon T."/>
            <person name="Barbeyron T."/>
            <person name="Michel G."/>
            <person name="Noel B."/>
            <person name="Valentin K."/>
            <person name="Elias M."/>
            <person name="Artiguenave F."/>
            <person name="Arun A."/>
            <person name="Aury J.M."/>
            <person name="Barbosa-Neto J.F."/>
            <person name="Bothwell J.H."/>
            <person name="Bouget F.Y."/>
            <person name="Brillet L."/>
            <person name="Cabello-Hurtado F."/>
            <person name="Capella-Gutierrez S."/>
            <person name="Charrier B."/>
            <person name="Cladiere L."/>
            <person name="Cock J.M."/>
            <person name="Coelho S.M."/>
            <person name="Colleoni C."/>
            <person name="Czjzek M."/>
            <person name="Da Silva C."/>
            <person name="Delage L."/>
            <person name="Denoeud F."/>
            <person name="Deschamps P."/>
            <person name="Dittami S.M."/>
            <person name="Gabaldon T."/>
            <person name="Gachon C.M."/>
            <person name="Groisillier A."/>
            <person name="Herve C."/>
            <person name="Jabbari K."/>
            <person name="Katinka M."/>
            <person name="Kloareg B."/>
            <person name="Kowalczyk N."/>
            <person name="Labadie K."/>
            <person name="Leblanc C."/>
            <person name="Lopez P.J."/>
            <person name="McLachlan D.H."/>
            <person name="Meslet-Cladiere L."/>
            <person name="Moustafa A."/>
            <person name="Nehr Z."/>
            <person name="Nyvall Collen P."/>
            <person name="Panaud O."/>
            <person name="Partensky F."/>
            <person name="Poulain J."/>
            <person name="Rensing S.A."/>
            <person name="Rousvoal S."/>
            <person name="Samson G."/>
            <person name="Symeonidi A."/>
            <person name="Weissenbach J."/>
            <person name="Zambounis A."/>
            <person name="Wincker P."/>
            <person name="Boyen C."/>
        </authorList>
    </citation>
    <scope>NUCLEOTIDE SEQUENCE [LARGE SCALE GENOMIC DNA]</scope>
    <source>
        <strain evidence="11">cv. Stackhouse</strain>
    </source>
</reference>
<dbReference type="PROSITE" id="PS51195">
    <property type="entry name" value="Q_MOTIF"/>
    <property type="match status" value="1"/>
</dbReference>
<dbReference type="AlphaFoldDB" id="R7QRG8"/>
<evidence type="ECO:0000313" key="11">
    <source>
        <dbReference type="Proteomes" id="UP000012073"/>
    </source>
</evidence>
<dbReference type="Pfam" id="PF00270">
    <property type="entry name" value="DEAD"/>
    <property type="match status" value="1"/>
</dbReference>
<keyword evidence="11" id="KW-1185">Reference proteome</keyword>
<feature type="short sequence motif" description="Q motif" evidence="5">
    <location>
        <begin position="1"/>
        <end position="24"/>
    </location>
</feature>
<proteinExistence type="predicted"/>
<dbReference type="CDD" id="cd18787">
    <property type="entry name" value="SF2_C_DEAD"/>
    <property type="match status" value="1"/>
</dbReference>
<dbReference type="GO" id="GO:0003676">
    <property type="term" value="F:nucleic acid binding"/>
    <property type="evidence" value="ECO:0007669"/>
    <property type="project" value="InterPro"/>
</dbReference>
<evidence type="ECO:0000256" key="5">
    <source>
        <dbReference type="PROSITE-ProRule" id="PRU00552"/>
    </source>
</evidence>
<dbReference type="PANTHER" id="PTHR47959">
    <property type="entry name" value="ATP-DEPENDENT RNA HELICASE RHLE-RELATED"/>
    <property type="match status" value="1"/>
</dbReference>
<dbReference type="InterPro" id="IPR027417">
    <property type="entry name" value="P-loop_NTPase"/>
</dbReference>
<dbReference type="Proteomes" id="UP000012073">
    <property type="component" value="Unassembled WGS sequence"/>
</dbReference>
<keyword evidence="4" id="KW-0067">ATP-binding</keyword>
<dbReference type="GO" id="GO:0005829">
    <property type="term" value="C:cytosol"/>
    <property type="evidence" value="ECO:0007669"/>
    <property type="project" value="TreeGrafter"/>
</dbReference>
<dbReference type="STRING" id="2769.R7QRG8"/>
<dbReference type="InterPro" id="IPR050079">
    <property type="entry name" value="DEAD_box_RNA_helicase"/>
</dbReference>
<keyword evidence="3" id="KW-0347">Helicase</keyword>
<gene>
    <name evidence="10" type="ORF">CHC_T00006912001</name>
</gene>
<dbReference type="SUPFAM" id="SSF52540">
    <property type="entry name" value="P-loop containing nucleoside triphosphate hydrolases"/>
    <property type="match status" value="1"/>
</dbReference>
<evidence type="ECO:0000259" key="8">
    <source>
        <dbReference type="PROSITE" id="PS51194"/>
    </source>
</evidence>
<dbReference type="RefSeq" id="XP_005710249.1">
    <property type="nucleotide sequence ID" value="XM_005710192.1"/>
</dbReference>
<organism evidence="10 11">
    <name type="scientific">Chondrus crispus</name>
    <name type="common">Carrageen Irish moss</name>
    <name type="synonym">Polymorpha crispa</name>
    <dbReference type="NCBI Taxonomy" id="2769"/>
    <lineage>
        <taxon>Eukaryota</taxon>
        <taxon>Rhodophyta</taxon>
        <taxon>Florideophyceae</taxon>
        <taxon>Rhodymeniophycidae</taxon>
        <taxon>Gigartinales</taxon>
        <taxon>Gigartinaceae</taxon>
        <taxon>Chondrus</taxon>
    </lineage>
</organism>
<protein>
    <submittedName>
        <fullName evidence="10">Uncharacterized protein</fullName>
    </submittedName>
</protein>
<accession>R7QRG8</accession>
<dbReference type="InterPro" id="IPR014014">
    <property type="entry name" value="RNA_helicase_DEAD_Q_motif"/>
</dbReference>
<dbReference type="OMA" id="HNHEHEN"/>
<feature type="domain" description="Helicase C-terminal" evidence="8">
    <location>
        <begin position="248"/>
        <end position="397"/>
    </location>
</feature>
<sequence>MGISMPICQAMKAAGYGFPTPIQRKVIPNVLAGDDVVAMARTGSGKTAAFLVPLIHRLDASPLPMSTASRRNGPRALVVAPTRELVLQTLKFCRLYSKCMQPPLRTAVVVGGTPLEAQFEALAVCPDIIFATPGRLLQLLAEMGARGGLTLSTAESVVFDEADRLFEGTLAVETAALIANLRNRQTETIEDRQTILISATMPHALAEFSRTGLRKSLSVVRLDADKGISPTLAVAFLSTRGDVSKDAALQVLVRRILDEGRTLVVFAATHRRVEYLTELLRVCITPSVGCIHGNMDQMARLDAVGKFRKKFSKVLVVTDVAARGIDLPELGAVINYDIPATPKLFIHRVGRVGRAGRFGLAFNLVASDEVSYMLDTFLFVGRGVTFAERRGADNREASNPFSCHTFATETSFIVGALPKCAIDEEVEITRHAIQGVELSKAYKSARNAQGLYTKTRGVASGESVRRGKEIFTHPNGGRRNVHVHPWFTDLETDIEREASEQAARLSLYRPRETMVTAPDALLKRIYPRMESDATEGDSSPQGAGKTESAEVLSTGILESLQLIQSKEESARSMKISARQAALEEERNRFFLSARQDVSQKQSEKALKVRSGGVMGDGLNAFRELRDAAMDMNADANSDLLRSKHTGSSTAKYWDRVSKKYVRGGPTSTTSKRNLHVATREARANAKGGDSYGTADGALFSKWLYKNRKAVEQLAEKVADGVGENVAHLSLDSGLGNNDFRKGAFGRRARVAAAAKTKRLETSDNAQGLCRRNELKSTDEIRKSRKLKAKAEARRLARSSKKPKGYKGASGHSASSHRGPSRSKLIIRRQ</sequence>
<evidence type="ECO:0000256" key="6">
    <source>
        <dbReference type="SAM" id="MobiDB-lite"/>
    </source>
</evidence>
<evidence type="ECO:0000259" key="7">
    <source>
        <dbReference type="PROSITE" id="PS51192"/>
    </source>
</evidence>
<dbReference type="KEGG" id="ccp:CHC_T00006912001"/>
<feature type="compositionally biased region" description="Low complexity" evidence="6">
    <location>
        <begin position="808"/>
        <end position="817"/>
    </location>
</feature>
<feature type="compositionally biased region" description="Basic residues" evidence="6">
    <location>
        <begin position="795"/>
        <end position="804"/>
    </location>
</feature>
<dbReference type="PhylomeDB" id="R7QRG8"/>
<name>R7QRG8_CHOCR</name>
<feature type="domain" description="DEAD-box RNA helicase Q" evidence="9">
    <location>
        <begin position="1"/>
        <end position="24"/>
    </location>
</feature>
<dbReference type="InterPro" id="IPR001650">
    <property type="entry name" value="Helicase_C-like"/>
</dbReference>
<dbReference type="SMART" id="SM00490">
    <property type="entry name" value="HELICc"/>
    <property type="match status" value="1"/>
</dbReference>
<dbReference type="EMBL" id="HG002094">
    <property type="protein sequence ID" value="CDF39955.1"/>
    <property type="molecule type" value="Genomic_DNA"/>
</dbReference>
<feature type="domain" description="Helicase ATP-binding" evidence="7">
    <location>
        <begin position="27"/>
        <end position="219"/>
    </location>
</feature>
<dbReference type="GO" id="GO:0016787">
    <property type="term" value="F:hydrolase activity"/>
    <property type="evidence" value="ECO:0007669"/>
    <property type="project" value="UniProtKB-KW"/>
</dbReference>
<dbReference type="GeneID" id="17317961"/>
<dbReference type="Pfam" id="PF00271">
    <property type="entry name" value="Helicase_C"/>
    <property type="match status" value="1"/>
</dbReference>
<evidence type="ECO:0000259" key="9">
    <source>
        <dbReference type="PROSITE" id="PS51195"/>
    </source>
</evidence>
<feature type="compositionally biased region" description="Basic residues" evidence="6">
    <location>
        <begin position="818"/>
        <end position="829"/>
    </location>
</feature>
<dbReference type="OrthoDB" id="10261375at2759"/>
<keyword evidence="2" id="KW-0378">Hydrolase</keyword>
<evidence type="ECO:0000313" key="10">
    <source>
        <dbReference type="EMBL" id="CDF39955.1"/>
    </source>
</evidence>
<evidence type="ECO:0000256" key="4">
    <source>
        <dbReference type="ARBA" id="ARBA00022840"/>
    </source>
</evidence>
<evidence type="ECO:0000256" key="3">
    <source>
        <dbReference type="ARBA" id="ARBA00022806"/>
    </source>
</evidence>
<dbReference type="SMART" id="SM00487">
    <property type="entry name" value="DEXDc"/>
    <property type="match status" value="1"/>
</dbReference>
<dbReference type="PANTHER" id="PTHR47959:SF8">
    <property type="entry name" value="RNA HELICASE"/>
    <property type="match status" value="1"/>
</dbReference>
<evidence type="ECO:0000256" key="2">
    <source>
        <dbReference type="ARBA" id="ARBA00022801"/>
    </source>
</evidence>
<keyword evidence="1" id="KW-0547">Nucleotide-binding</keyword>
<evidence type="ECO:0000256" key="1">
    <source>
        <dbReference type="ARBA" id="ARBA00022741"/>
    </source>
</evidence>
<feature type="region of interest" description="Disordered" evidence="6">
    <location>
        <begin position="530"/>
        <end position="549"/>
    </location>
</feature>
<dbReference type="PROSITE" id="PS51192">
    <property type="entry name" value="HELICASE_ATP_BIND_1"/>
    <property type="match status" value="1"/>
</dbReference>
<dbReference type="Gene3D" id="3.40.50.300">
    <property type="entry name" value="P-loop containing nucleotide triphosphate hydrolases"/>
    <property type="match status" value="2"/>
</dbReference>
<dbReference type="InterPro" id="IPR011545">
    <property type="entry name" value="DEAD/DEAH_box_helicase_dom"/>
</dbReference>